<feature type="non-terminal residue" evidence="1">
    <location>
        <position position="195"/>
    </location>
</feature>
<evidence type="ECO:0000313" key="2">
    <source>
        <dbReference type="Proteomes" id="UP000250078"/>
    </source>
</evidence>
<sequence length="195" mass="23195">MDLKTRLENYNRLGKMKITFTQLQSSYIDNSDLSTFGIQLFQMNLHPEDTTDLNFCTPFPAHKFDELFEKVEKPEWDEPAPGYNDNFHEAYGLGQWFSEYLGSHRYDWDLLASRNWEQMTSTLENRFLSDYSRLTQKWRMLTVFIPYPRPKVHTACILVEQATGEDKLLRSEMICAVSLIRGRMQLKEYKEHQIF</sequence>
<name>A0ACC8ENS2_9PEZI</name>
<dbReference type="EMBL" id="KV748254">
    <property type="protein sequence ID" value="OCK87857.1"/>
    <property type="molecule type" value="Genomic_DNA"/>
</dbReference>
<protein>
    <submittedName>
        <fullName evidence="1">Uncharacterized protein</fullName>
    </submittedName>
</protein>
<keyword evidence="2" id="KW-1185">Reference proteome</keyword>
<organism evidence="1 2">
    <name type="scientific">Cenococcum geophilum 1.58</name>
    <dbReference type="NCBI Taxonomy" id="794803"/>
    <lineage>
        <taxon>Eukaryota</taxon>
        <taxon>Fungi</taxon>
        <taxon>Dikarya</taxon>
        <taxon>Ascomycota</taxon>
        <taxon>Pezizomycotina</taxon>
        <taxon>Dothideomycetes</taxon>
        <taxon>Pleosporomycetidae</taxon>
        <taxon>Gloniales</taxon>
        <taxon>Gloniaceae</taxon>
        <taxon>Cenococcum</taxon>
    </lineage>
</organism>
<evidence type="ECO:0000313" key="1">
    <source>
        <dbReference type="EMBL" id="OCK87857.1"/>
    </source>
</evidence>
<reference evidence="1 2" key="1">
    <citation type="journal article" date="2016" name="Nat. Commun.">
        <title>Ectomycorrhizal ecology is imprinted in the genome of the dominant symbiotic fungus Cenococcum geophilum.</title>
        <authorList>
            <consortium name="DOE Joint Genome Institute"/>
            <person name="Peter M."/>
            <person name="Kohler A."/>
            <person name="Ohm R.A."/>
            <person name="Kuo A."/>
            <person name="Krutzmann J."/>
            <person name="Morin E."/>
            <person name="Arend M."/>
            <person name="Barry K.W."/>
            <person name="Binder M."/>
            <person name="Choi C."/>
            <person name="Clum A."/>
            <person name="Copeland A."/>
            <person name="Grisel N."/>
            <person name="Haridas S."/>
            <person name="Kipfer T."/>
            <person name="LaButti K."/>
            <person name="Lindquist E."/>
            <person name="Lipzen A."/>
            <person name="Maire R."/>
            <person name="Meier B."/>
            <person name="Mihaltcheva S."/>
            <person name="Molinier V."/>
            <person name="Murat C."/>
            <person name="Poggeler S."/>
            <person name="Quandt C.A."/>
            <person name="Sperisen C."/>
            <person name="Tritt A."/>
            <person name="Tisserant E."/>
            <person name="Crous P.W."/>
            <person name="Henrissat B."/>
            <person name="Nehls U."/>
            <person name="Egli S."/>
            <person name="Spatafora J.W."/>
            <person name="Grigoriev I.V."/>
            <person name="Martin F.M."/>
        </authorList>
    </citation>
    <scope>NUCLEOTIDE SEQUENCE [LARGE SCALE GENOMIC DNA]</scope>
    <source>
        <strain evidence="1 2">1.58</strain>
    </source>
</reference>
<proteinExistence type="predicted"/>
<dbReference type="Proteomes" id="UP000250078">
    <property type="component" value="Unassembled WGS sequence"/>
</dbReference>
<gene>
    <name evidence="1" type="ORF">K441DRAFT_670186</name>
</gene>
<accession>A0ACC8ENS2</accession>